<keyword evidence="2" id="KW-1185">Reference proteome</keyword>
<dbReference type="Proteomes" id="UP000297245">
    <property type="component" value="Unassembled WGS sequence"/>
</dbReference>
<gene>
    <name evidence="1" type="ORF">K435DRAFT_715660</name>
</gene>
<proteinExistence type="predicted"/>
<dbReference type="EMBL" id="ML179068">
    <property type="protein sequence ID" value="THV03288.1"/>
    <property type="molecule type" value="Genomic_DNA"/>
</dbReference>
<accession>A0A4S8MKG6</accession>
<dbReference type="OrthoDB" id="10008801at2759"/>
<sequence>MSLPTRLALTSLRTARQCLPKYSSCTRTFITTHRRQSEGQTDHEELQRKYAQLQNSELFKKLQASPSALDAASELGKIMQKEGFDFTSGKKPSAMQMMKLAFNSEIKEASLRLKEELDKAGIDITDKNLVAEMMNLLNVPSPKKD</sequence>
<name>A0A4S8MKG6_DENBC</name>
<reference evidence="1 2" key="1">
    <citation type="journal article" date="2019" name="Nat. Ecol. Evol.">
        <title>Megaphylogeny resolves global patterns of mushroom evolution.</title>
        <authorList>
            <person name="Varga T."/>
            <person name="Krizsan K."/>
            <person name="Foldi C."/>
            <person name="Dima B."/>
            <person name="Sanchez-Garcia M."/>
            <person name="Sanchez-Ramirez S."/>
            <person name="Szollosi G.J."/>
            <person name="Szarkandi J.G."/>
            <person name="Papp V."/>
            <person name="Albert L."/>
            <person name="Andreopoulos W."/>
            <person name="Angelini C."/>
            <person name="Antonin V."/>
            <person name="Barry K.W."/>
            <person name="Bougher N.L."/>
            <person name="Buchanan P."/>
            <person name="Buyck B."/>
            <person name="Bense V."/>
            <person name="Catcheside P."/>
            <person name="Chovatia M."/>
            <person name="Cooper J."/>
            <person name="Damon W."/>
            <person name="Desjardin D."/>
            <person name="Finy P."/>
            <person name="Geml J."/>
            <person name="Haridas S."/>
            <person name="Hughes K."/>
            <person name="Justo A."/>
            <person name="Karasinski D."/>
            <person name="Kautmanova I."/>
            <person name="Kiss B."/>
            <person name="Kocsube S."/>
            <person name="Kotiranta H."/>
            <person name="LaButti K.M."/>
            <person name="Lechner B.E."/>
            <person name="Liimatainen K."/>
            <person name="Lipzen A."/>
            <person name="Lukacs Z."/>
            <person name="Mihaltcheva S."/>
            <person name="Morgado L.N."/>
            <person name="Niskanen T."/>
            <person name="Noordeloos M.E."/>
            <person name="Ohm R.A."/>
            <person name="Ortiz-Santana B."/>
            <person name="Ovrebo C."/>
            <person name="Racz N."/>
            <person name="Riley R."/>
            <person name="Savchenko A."/>
            <person name="Shiryaev A."/>
            <person name="Soop K."/>
            <person name="Spirin V."/>
            <person name="Szebenyi C."/>
            <person name="Tomsovsky M."/>
            <person name="Tulloss R.E."/>
            <person name="Uehling J."/>
            <person name="Grigoriev I.V."/>
            <person name="Vagvolgyi C."/>
            <person name="Papp T."/>
            <person name="Martin F.M."/>
            <person name="Miettinen O."/>
            <person name="Hibbett D.S."/>
            <person name="Nagy L.G."/>
        </authorList>
    </citation>
    <scope>NUCLEOTIDE SEQUENCE [LARGE SCALE GENOMIC DNA]</scope>
    <source>
        <strain evidence="1 2">CBS 962.96</strain>
    </source>
</reference>
<organism evidence="1 2">
    <name type="scientific">Dendrothele bispora (strain CBS 962.96)</name>
    <dbReference type="NCBI Taxonomy" id="1314807"/>
    <lineage>
        <taxon>Eukaryota</taxon>
        <taxon>Fungi</taxon>
        <taxon>Dikarya</taxon>
        <taxon>Basidiomycota</taxon>
        <taxon>Agaricomycotina</taxon>
        <taxon>Agaricomycetes</taxon>
        <taxon>Agaricomycetidae</taxon>
        <taxon>Agaricales</taxon>
        <taxon>Agaricales incertae sedis</taxon>
        <taxon>Dendrothele</taxon>
    </lineage>
</organism>
<evidence type="ECO:0000313" key="1">
    <source>
        <dbReference type="EMBL" id="THV03288.1"/>
    </source>
</evidence>
<dbReference type="AlphaFoldDB" id="A0A4S8MKG6"/>
<evidence type="ECO:0000313" key="2">
    <source>
        <dbReference type="Proteomes" id="UP000297245"/>
    </source>
</evidence>
<protein>
    <submittedName>
        <fullName evidence="1">Uncharacterized protein</fullName>
    </submittedName>
</protein>